<evidence type="ECO:0000313" key="4">
    <source>
        <dbReference type="Proteomes" id="UP000188600"/>
    </source>
</evidence>
<evidence type="ECO:0000256" key="1">
    <source>
        <dbReference type="SAM" id="Phobius"/>
    </source>
</evidence>
<protein>
    <submittedName>
        <fullName evidence="3">Uncharacterized protein</fullName>
    </submittedName>
</protein>
<keyword evidence="1" id="KW-1133">Transmembrane helix</keyword>
<reference evidence="4 5" key="1">
    <citation type="submission" date="2016-12" db="EMBL/GenBank/DDBJ databases">
        <authorList>
            <person name="Gulvik C.A."/>
        </authorList>
    </citation>
    <scope>NUCLEOTIDE SEQUENCE [LARGE SCALE GENOMIC DNA]</scope>
    <source>
        <strain evidence="2 5">12-5202</strain>
        <strain evidence="3 4">12-5291</strain>
    </source>
</reference>
<organism evidence="3 4">
    <name type="scientific">Streptococcus azizii</name>
    <dbReference type="NCBI Taxonomy" id="1579424"/>
    <lineage>
        <taxon>Bacteria</taxon>
        <taxon>Bacillati</taxon>
        <taxon>Bacillota</taxon>
        <taxon>Bacilli</taxon>
        <taxon>Lactobacillales</taxon>
        <taxon>Streptococcaceae</taxon>
        <taxon>Streptococcus</taxon>
    </lineage>
</organism>
<evidence type="ECO:0000313" key="3">
    <source>
        <dbReference type="EMBL" id="ONK27876.1"/>
    </source>
</evidence>
<sequence length="265" mass="30608">MQGKRVLICGVISICFLFIVAQFTWYRSFIPEVFTVPYRTAVEQEYRLKYEEAGLPVPSKNFWTSEIGGLTPQGVLEQRKKRLYQEFTLLEKETKQLGGATENLRLDGAGWQEISETMASNRQFIKDSWINQLEDADILAYYQKHIDRFSEQAPIKGKLSFWQNGVEIWNKEVDISAETVRMVTEQYPELDLILPQIVAGDRESWQRDGGVYQFVCTDRQDGMPLPFEEVIEAVASQLVEEKLNHWLEAKLGGETEGESPRTLKR</sequence>
<feature type="transmembrane region" description="Helical" evidence="1">
    <location>
        <begin position="7"/>
        <end position="26"/>
    </location>
</feature>
<keyword evidence="1" id="KW-0472">Membrane</keyword>
<gene>
    <name evidence="2" type="ORF">BVE84_08805</name>
    <name evidence="3" type="ORF">BVE86_04240</name>
</gene>
<dbReference type="RefSeq" id="WP_076996655.1">
    <property type="nucleotide sequence ID" value="NZ_MSPR01000019.1"/>
</dbReference>
<evidence type="ECO:0000313" key="5">
    <source>
        <dbReference type="Proteomes" id="UP000188946"/>
    </source>
</evidence>
<accession>A0AB36JSL6</accession>
<comment type="caution">
    <text evidence="3">The sequence shown here is derived from an EMBL/GenBank/DDBJ whole genome shotgun (WGS) entry which is preliminary data.</text>
</comment>
<keyword evidence="5" id="KW-1185">Reference proteome</keyword>
<dbReference type="Proteomes" id="UP000188946">
    <property type="component" value="Unassembled WGS sequence"/>
</dbReference>
<dbReference type="AlphaFoldDB" id="A0AB36JSL6"/>
<name>A0AB36JSL6_9STRE</name>
<dbReference type="EMBL" id="MSPT01000007">
    <property type="protein sequence ID" value="ONK27876.1"/>
    <property type="molecule type" value="Genomic_DNA"/>
</dbReference>
<keyword evidence="1" id="KW-0812">Transmembrane</keyword>
<evidence type="ECO:0000313" key="2">
    <source>
        <dbReference type="EMBL" id="ONK26884.1"/>
    </source>
</evidence>
<dbReference type="Proteomes" id="UP000188600">
    <property type="component" value="Unassembled WGS sequence"/>
</dbReference>
<dbReference type="EMBL" id="MSPR01000019">
    <property type="protein sequence ID" value="ONK26884.1"/>
    <property type="molecule type" value="Genomic_DNA"/>
</dbReference>
<proteinExistence type="predicted"/>